<protein>
    <submittedName>
        <fullName evidence="2">Uncharacterized protein</fullName>
    </submittedName>
</protein>
<keyword evidence="3" id="KW-1185">Reference proteome</keyword>
<comment type="caution">
    <text evidence="2">The sequence shown here is derived from an EMBL/GenBank/DDBJ whole genome shotgun (WGS) entry which is preliminary data.</text>
</comment>
<feature type="region of interest" description="Disordered" evidence="1">
    <location>
        <begin position="151"/>
        <end position="175"/>
    </location>
</feature>
<dbReference type="AlphaFoldDB" id="A0A839AIG7"/>
<name>A0A839AIG7_9HYPH</name>
<dbReference type="Proteomes" id="UP000541109">
    <property type="component" value="Unassembled WGS sequence"/>
</dbReference>
<proteinExistence type="predicted"/>
<organism evidence="2 3">
    <name type="scientific">Stappia albiluteola</name>
    <dbReference type="NCBI Taxonomy" id="2758565"/>
    <lineage>
        <taxon>Bacteria</taxon>
        <taxon>Pseudomonadati</taxon>
        <taxon>Pseudomonadota</taxon>
        <taxon>Alphaproteobacteria</taxon>
        <taxon>Hyphomicrobiales</taxon>
        <taxon>Stappiaceae</taxon>
        <taxon>Stappia</taxon>
    </lineage>
</organism>
<evidence type="ECO:0000313" key="3">
    <source>
        <dbReference type="Proteomes" id="UP000541109"/>
    </source>
</evidence>
<accession>A0A839AIG7</accession>
<sequence>MIILKPLDRSVKEETFPFGVKVTMRPASSIELAQARDEAARMVASALSGAHAVAEFGLPEAAPATDVKGLVGLSRFLAAALVFEQVVSGWRGVAGEDGQPAPLDRRSIGLFLLESALFAAFERLAFRAVHLEQAEGNGFAASPAGTAGAAAPIATDAGSKVSTAGRGARRARKRP</sequence>
<dbReference type="EMBL" id="JACFXV010000069">
    <property type="protein sequence ID" value="MBA5779531.1"/>
    <property type="molecule type" value="Genomic_DNA"/>
</dbReference>
<gene>
    <name evidence="2" type="ORF">H2509_20565</name>
</gene>
<evidence type="ECO:0000256" key="1">
    <source>
        <dbReference type="SAM" id="MobiDB-lite"/>
    </source>
</evidence>
<evidence type="ECO:0000313" key="2">
    <source>
        <dbReference type="EMBL" id="MBA5779531.1"/>
    </source>
</evidence>
<reference evidence="2 3" key="1">
    <citation type="submission" date="2020-07" db="EMBL/GenBank/DDBJ databases">
        <title>Stappia sp., F7233, whole genome shotgun sequencing project.</title>
        <authorList>
            <person name="Jiang S."/>
            <person name="Liu Z.W."/>
            <person name="Du Z.J."/>
        </authorList>
    </citation>
    <scope>NUCLEOTIDE SEQUENCE [LARGE SCALE GENOMIC DNA]</scope>
    <source>
        <strain evidence="2 3">F7233</strain>
    </source>
</reference>
<dbReference type="RefSeq" id="WP_182168356.1">
    <property type="nucleotide sequence ID" value="NZ_JACFXV010000069.1"/>
</dbReference>